<feature type="transmembrane region" description="Helical" evidence="1">
    <location>
        <begin position="12"/>
        <end position="34"/>
    </location>
</feature>
<evidence type="ECO:0000256" key="1">
    <source>
        <dbReference type="SAM" id="Phobius"/>
    </source>
</evidence>
<feature type="transmembrane region" description="Helical" evidence="1">
    <location>
        <begin position="46"/>
        <end position="66"/>
    </location>
</feature>
<dbReference type="GeneID" id="85435999"/>
<reference evidence="2" key="1">
    <citation type="submission" date="2021-06" db="EMBL/GenBank/DDBJ databases">
        <title>Comparative genomics, transcriptomics and evolutionary studies reveal genomic signatures of adaptation to plant cell wall in hemibiotrophic fungi.</title>
        <authorList>
            <consortium name="DOE Joint Genome Institute"/>
            <person name="Baroncelli R."/>
            <person name="Diaz J.F."/>
            <person name="Benocci T."/>
            <person name="Peng M."/>
            <person name="Battaglia E."/>
            <person name="Haridas S."/>
            <person name="Andreopoulos W."/>
            <person name="Labutti K."/>
            <person name="Pangilinan J."/>
            <person name="Floch G.L."/>
            <person name="Makela M.R."/>
            <person name="Henrissat B."/>
            <person name="Grigoriev I.V."/>
            <person name="Crouch J.A."/>
            <person name="De Vries R.P."/>
            <person name="Sukno S.A."/>
            <person name="Thon M.R."/>
        </authorList>
    </citation>
    <scope>NUCLEOTIDE SEQUENCE</scope>
    <source>
        <strain evidence="2">CBS 125086</strain>
    </source>
</reference>
<sequence length="146" mass="16550">MFILPQLNFNPLWVSSFLQLLYLYSWLLFDLHLLQLPQLILGKMKITTLLVAAVFAVEYALASPAGTSGVKTRPAKFQCVCEAQFKTNAAKTINTCKALGNEGTYIKPWCFIFSRQGYIDFVRQCGGFNYSNCESTNSHEWFKEGN</sequence>
<keyword evidence="3" id="KW-1185">Reference proteome</keyword>
<evidence type="ECO:0000313" key="3">
    <source>
        <dbReference type="Proteomes" id="UP001230504"/>
    </source>
</evidence>
<name>A0AAD8PWK1_9PEZI</name>
<gene>
    <name evidence="2" type="ORF">LY79DRAFT_243214</name>
</gene>
<protein>
    <submittedName>
        <fullName evidence="2">Uncharacterized protein</fullName>
    </submittedName>
</protein>
<accession>A0AAD8PWK1</accession>
<dbReference type="AlphaFoldDB" id="A0AAD8PWK1"/>
<comment type="caution">
    <text evidence="2">The sequence shown here is derived from an EMBL/GenBank/DDBJ whole genome shotgun (WGS) entry which is preliminary data.</text>
</comment>
<organism evidence="2 3">
    <name type="scientific">Colletotrichum navitas</name>
    <dbReference type="NCBI Taxonomy" id="681940"/>
    <lineage>
        <taxon>Eukaryota</taxon>
        <taxon>Fungi</taxon>
        <taxon>Dikarya</taxon>
        <taxon>Ascomycota</taxon>
        <taxon>Pezizomycotina</taxon>
        <taxon>Sordariomycetes</taxon>
        <taxon>Hypocreomycetidae</taxon>
        <taxon>Glomerellales</taxon>
        <taxon>Glomerellaceae</taxon>
        <taxon>Colletotrichum</taxon>
        <taxon>Colletotrichum graminicola species complex</taxon>
    </lineage>
</organism>
<dbReference type="RefSeq" id="XP_060412947.1">
    <property type="nucleotide sequence ID" value="XM_060551759.1"/>
</dbReference>
<dbReference type="EMBL" id="JAHLJV010000039">
    <property type="protein sequence ID" value="KAK1585979.1"/>
    <property type="molecule type" value="Genomic_DNA"/>
</dbReference>
<dbReference type="Proteomes" id="UP001230504">
    <property type="component" value="Unassembled WGS sequence"/>
</dbReference>
<proteinExistence type="predicted"/>
<keyword evidence="1" id="KW-0472">Membrane</keyword>
<keyword evidence="1" id="KW-1133">Transmembrane helix</keyword>
<evidence type="ECO:0000313" key="2">
    <source>
        <dbReference type="EMBL" id="KAK1585979.1"/>
    </source>
</evidence>
<keyword evidence="1" id="KW-0812">Transmembrane</keyword>